<feature type="region of interest" description="Disordered" evidence="1">
    <location>
        <begin position="1"/>
        <end position="93"/>
    </location>
</feature>
<dbReference type="Proteomes" id="UP000054845">
    <property type="component" value="Unassembled WGS sequence"/>
</dbReference>
<dbReference type="AlphaFoldDB" id="A0A0N7L9G8"/>
<sequence>MIGNLFGSSQGPTEEQMDRSTLATGGNGYAQNVGTVRSASNAAQQKHFGPEPWRIKTPDQRAYPTGSLPGPTSAKLSCGRPQPHGGWDKLPDS</sequence>
<evidence type="ECO:0000313" key="2">
    <source>
        <dbReference type="EMBL" id="CEH13746.1"/>
    </source>
</evidence>
<proteinExistence type="predicted"/>
<accession>A0A0N7L9G8</accession>
<evidence type="ECO:0000256" key="1">
    <source>
        <dbReference type="SAM" id="MobiDB-lite"/>
    </source>
</evidence>
<name>A0A0N7L9G8_9BASI</name>
<protein>
    <submittedName>
        <fullName evidence="2">Uncharacterized protein</fullName>
    </submittedName>
</protein>
<feature type="compositionally biased region" description="Polar residues" evidence="1">
    <location>
        <begin position="1"/>
        <end position="44"/>
    </location>
</feature>
<reference evidence="2 3" key="1">
    <citation type="submission" date="2014-09" db="EMBL/GenBank/DDBJ databases">
        <authorList>
            <person name="Magalhaes I.L.F."/>
            <person name="Oliveira U."/>
            <person name="Santos F.R."/>
            <person name="Vidigal T.H.D.A."/>
            <person name="Brescovit A.D."/>
            <person name="Santos A.J."/>
        </authorList>
    </citation>
    <scope>NUCLEOTIDE SEQUENCE [LARGE SCALE GENOMIC DNA]</scope>
</reference>
<evidence type="ECO:0000313" key="3">
    <source>
        <dbReference type="Proteomes" id="UP000054845"/>
    </source>
</evidence>
<organism evidence="2 3">
    <name type="scientific">Ceraceosorus bombacis</name>
    <dbReference type="NCBI Taxonomy" id="401625"/>
    <lineage>
        <taxon>Eukaryota</taxon>
        <taxon>Fungi</taxon>
        <taxon>Dikarya</taxon>
        <taxon>Basidiomycota</taxon>
        <taxon>Ustilaginomycotina</taxon>
        <taxon>Exobasidiomycetes</taxon>
        <taxon>Ceraceosorales</taxon>
        <taxon>Ceraceosoraceae</taxon>
        <taxon>Ceraceosorus</taxon>
    </lineage>
</organism>
<keyword evidence="3" id="KW-1185">Reference proteome</keyword>
<dbReference type="EMBL" id="CCYA01000230">
    <property type="protein sequence ID" value="CEH13746.1"/>
    <property type="molecule type" value="Genomic_DNA"/>
</dbReference>